<evidence type="ECO:0000313" key="3">
    <source>
        <dbReference type="Proteomes" id="UP000199534"/>
    </source>
</evidence>
<protein>
    <submittedName>
        <fullName evidence="2">ComF family protein</fullName>
    </submittedName>
</protein>
<keyword evidence="3" id="KW-1185">Reference proteome</keyword>
<evidence type="ECO:0000313" key="2">
    <source>
        <dbReference type="EMBL" id="SFR37905.1"/>
    </source>
</evidence>
<dbReference type="InterPro" id="IPR000836">
    <property type="entry name" value="PRTase_dom"/>
</dbReference>
<gene>
    <name evidence="2" type="ORF">SAMN04490243_1327</name>
</gene>
<dbReference type="CDD" id="cd06223">
    <property type="entry name" value="PRTases_typeI"/>
    <property type="match status" value="1"/>
</dbReference>
<dbReference type="EMBL" id="FOYQ01000001">
    <property type="protein sequence ID" value="SFR37905.1"/>
    <property type="molecule type" value="Genomic_DNA"/>
</dbReference>
<organism evidence="2 3">
    <name type="scientific">Robiginitalea myxolifaciens</name>
    <dbReference type="NCBI Taxonomy" id="400055"/>
    <lineage>
        <taxon>Bacteria</taxon>
        <taxon>Pseudomonadati</taxon>
        <taxon>Bacteroidota</taxon>
        <taxon>Flavobacteriia</taxon>
        <taxon>Flavobacteriales</taxon>
        <taxon>Flavobacteriaceae</taxon>
        <taxon>Robiginitalea</taxon>
    </lineage>
</organism>
<evidence type="ECO:0000256" key="1">
    <source>
        <dbReference type="ARBA" id="ARBA00008007"/>
    </source>
</evidence>
<dbReference type="InterPro" id="IPR029057">
    <property type="entry name" value="PRTase-like"/>
</dbReference>
<dbReference type="PANTHER" id="PTHR47505">
    <property type="entry name" value="DNA UTILIZATION PROTEIN YHGH"/>
    <property type="match status" value="1"/>
</dbReference>
<comment type="similarity">
    <text evidence="1">Belongs to the ComF/GntX family.</text>
</comment>
<dbReference type="Gene3D" id="3.40.50.2020">
    <property type="match status" value="1"/>
</dbReference>
<dbReference type="PANTHER" id="PTHR47505:SF1">
    <property type="entry name" value="DNA UTILIZATION PROTEIN YHGH"/>
    <property type="match status" value="1"/>
</dbReference>
<accession>A0A1I6G6U1</accession>
<dbReference type="AlphaFoldDB" id="A0A1I6G6U1"/>
<dbReference type="Proteomes" id="UP000199534">
    <property type="component" value="Unassembled WGS sequence"/>
</dbReference>
<proteinExistence type="inferred from homology"/>
<dbReference type="InterPro" id="IPR051910">
    <property type="entry name" value="ComF/GntX_DNA_util-trans"/>
</dbReference>
<dbReference type="SUPFAM" id="SSF53271">
    <property type="entry name" value="PRTase-like"/>
    <property type="match status" value="1"/>
</dbReference>
<dbReference type="STRING" id="400055.SAMN04490243_1327"/>
<name>A0A1I6G6U1_9FLAO</name>
<reference evidence="2 3" key="1">
    <citation type="submission" date="2016-10" db="EMBL/GenBank/DDBJ databases">
        <authorList>
            <person name="de Groot N.N."/>
        </authorList>
    </citation>
    <scope>NUCLEOTIDE SEQUENCE [LARGE SCALE GENOMIC DNA]</scope>
    <source>
        <strain evidence="2 3">DSM 21019</strain>
    </source>
</reference>
<sequence length="231" mass="26149">MSKILNDLVNLWVPRRCFGCNAHLYRGERYLCAFCRHEMPLTEYNFGKENDIDRKLYGRCRFEKAVSLLYFERTGLAQTLIHALKYRRIEPIGKFLGTWMGASLVQDPELPKIDWVIPVPLHPVKQRKRGYNQCALFGKTLAGILQANWGENYLLRKGTGRSQTKENRGLRARNAQAAFQGENLDQLGNKSVLLVDDVITTGATLEACCLALSETSGKPPRIYIATMAAVL</sequence>